<feature type="compositionally biased region" description="Polar residues" evidence="5">
    <location>
        <begin position="89"/>
        <end position="99"/>
    </location>
</feature>
<feature type="compositionally biased region" description="Polar residues" evidence="5">
    <location>
        <begin position="1"/>
        <end position="18"/>
    </location>
</feature>
<dbReference type="PANTHER" id="PTHR47424">
    <property type="entry name" value="REGULATORY PROTEIN GAL4"/>
    <property type="match status" value="1"/>
</dbReference>
<keyword evidence="6" id="KW-1133">Transmembrane helix</keyword>
<dbReference type="GO" id="GO:0000981">
    <property type="term" value="F:DNA-binding transcription factor activity, RNA polymerase II-specific"/>
    <property type="evidence" value="ECO:0007669"/>
    <property type="project" value="InterPro"/>
</dbReference>
<evidence type="ECO:0000259" key="7">
    <source>
        <dbReference type="PROSITE" id="PS50048"/>
    </source>
</evidence>
<feature type="compositionally biased region" description="Polar residues" evidence="5">
    <location>
        <begin position="233"/>
        <end position="250"/>
    </location>
</feature>
<dbReference type="GO" id="GO:0000435">
    <property type="term" value="P:positive regulation of transcription from RNA polymerase II promoter by galactose"/>
    <property type="evidence" value="ECO:0007669"/>
    <property type="project" value="TreeGrafter"/>
</dbReference>
<dbReference type="PROSITE" id="PS50048">
    <property type="entry name" value="ZN2_CY6_FUNGAL_2"/>
    <property type="match status" value="1"/>
</dbReference>
<comment type="caution">
    <text evidence="8">The sequence shown here is derived from an EMBL/GenBank/DDBJ whole genome shotgun (WGS) entry which is preliminary data.</text>
</comment>
<dbReference type="GO" id="GO:0008270">
    <property type="term" value="F:zinc ion binding"/>
    <property type="evidence" value="ECO:0007669"/>
    <property type="project" value="InterPro"/>
</dbReference>
<dbReference type="Pfam" id="PF04082">
    <property type="entry name" value="Fungal_trans"/>
    <property type="match status" value="1"/>
</dbReference>
<protein>
    <recommendedName>
        <fullName evidence="7">Zn(2)-C6 fungal-type domain-containing protein</fullName>
    </recommendedName>
</protein>
<dbReference type="InterPro" id="IPR007219">
    <property type="entry name" value="XnlR_reg_dom"/>
</dbReference>
<dbReference type="GO" id="GO:0000978">
    <property type="term" value="F:RNA polymerase II cis-regulatory region sequence-specific DNA binding"/>
    <property type="evidence" value="ECO:0007669"/>
    <property type="project" value="TreeGrafter"/>
</dbReference>
<feature type="transmembrane region" description="Helical" evidence="6">
    <location>
        <begin position="310"/>
        <end position="333"/>
    </location>
</feature>
<feature type="region of interest" description="Disordered" evidence="5">
    <location>
        <begin position="210"/>
        <end position="250"/>
    </location>
</feature>
<keyword evidence="6" id="KW-0812">Transmembrane</keyword>
<dbReference type="Gene3D" id="4.10.240.10">
    <property type="entry name" value="Zn(2)-C6 fungal-type DNA-binding domain"/>
    <property type="match status" value="1"/>
</dbReference>
<gene>
    <name evidence="8" type="ORF">B0J13DRAFT_260696</name>
</gene>
<keyword evidence="9" id="KW-1185">Reference proteome</keyword>
<dbReference type="GO" id="GO:0006351">
    <property type="term" value="P:DNA-templated transcription"/>
    <property type="evidence" value="ECO:0007669"/>
    <property type="project" value="InterPro"/>
</dbReference>
<dbReference type="SUPFAM" id="SSF57701">
    <property type="entry name" value="Zn2/Cys6 DNA-binding domain"/>
    <property type="match status" value="1"/>
</dbReference>
<feature type="region of interest" description="Disordered" evidence="5">
    <location>
        <begin position="174"/>
        <end position="196"/>
    </location>
</feature>
<keyword evidence="1" id="KW-0479">Metal-binding</keyword>
<dbReference type="CDD" id="cd00067">
    <property type="entry name" value="GAL4"/>
    <property type="match status" value="1"/>
</dbReference>
<name>A0A9P9F3T8_9HYPO</name>
<dbReference type="CDD" id="cd12148">
    <property type="entry name" value="fungal_TF_MHR"/>
    <property type="match status" value="1"/>
</dbReference>
<organism evidence="8 9">
    <name type="scientific">Dactylonectria estremocensis</name>
    <dbReference type="NCBI Taxonomy" id="1079267"/>
    <lineage>
        <taxon>Eukaryota</taxon>
        <taxon>Fungi</taxon>
        <taxon>Dikarya</taxon>
        <taxon>Ascomycota</taxon>
        <taxon>Pezizomycotina</taxon>
        <taxon>Sordariomycetes</taxon>
        <taxon>Hypocreomycetidae</taxon>
        <taxon>Hypocreales</taxon>
        <taxon>Nectriaceae</taxon>
        <taxon>Dactylonectria</taxon>
    </lineage>
</organism>
<dbReference type="Pfam" id="PF00172">
    <property type="entry name" value="Zn_clus"/>
    <property type="match status" value="1"/>
</dbReference>
<dbReference type="PROSITE" id="PS00463">
    <property type="entry name" value="ZN2_CY6_FUNGAL_1"/>
    <property type="match status" value="1"/>
</dbReference>
<dbReference type="EMBL" id="JAGMUU010000005">
    <property type="protein sequence ID" value="KAH7152332.1"/>
    <property type="molecule type" value="Genomic_DNA"/>
</dbReference>
<feature type="region of interest" description="Disordered" evidence="5">
    <location>
        <begin position="1"/>
        <end position="24"/>
    </location>
</feature>
<dbReference type="PANTHER" id="PTHR47424:SF15">
    <property type="entry name" value="ZN(II)2CYS6 TRANSCRIPTION FACTOR (EUROFUNG)"/>
    <property type="match status" value="1"/>
</dbReference>
<evidence type="ECO:0000313" key="8">
    <source>
        <dbReference type="EMBL" id="KAH7152332.1"/>
    </source>
</evidence>
<evidence type="ECO:0000256" key="3">
    <source>
        <dbReference type="ARBA" id="ARBA00023163"/>
    </source>
</evidence>
<evidence type="ECO:0000313" key="9">
    <source>
        <dbReference type="Proteomes" id="UP000717696"/>
    </source>
</evidence>
<keyword evidence="3" id="KW-0804">Transcription</keyword>
<sequence length="752" mass="83441">MSLRSYETSNSGEPSSGNLKRRRRPRAAVACDSCRTRKVKCDGQFPCSSCVQHSFECSFKERQPVAYVDYRRGSNATENAQSADIVPPSDTQLAPQLSRSRSERIAPLTSPVSLDGAPAPLSPMTPATQGSEPCLSIEREPEGLGDINQHTEGSEFYGHTGTFYFLSRLRSRAKGQRSRRAAPVSGDQGQGRESADDSVVNLLHSSDYSVSGALDNRGPGQSSDTPHPHGGQSYASHSVEGSAQTPLSSMSSIGTELERECARLYFLNLHCIHPILDQAMFLGRCEREVWMGDAIPVEAPTPRVRARTRFLALFNIVLAIGAITAGETAMVMWDGAAKFIDEVCHQEEKSISPNTYLPIRASQLFFERAKFHLEDTFESSSFETAQTLFLMSVFCQNALKPHSCYMYAGMALRTALAIGIPTSLQSETSLESRFWWGLYSHEIEMCSSAGRQSFLREPSHYRIPLPRASPSLGPSLYLINCMVELAEILTEVSANACRPDEAATLIQRSSRSFTLDERLSTWKLQLRAPLNLEKSSLDEAELITKQKVVLKLRFLNARILLHRPFLISATAESHREQFAIHTQSCVEAASETIQFVHTTYLYRPYFRTWWYNCTYVLDASMVLLYVVLSNVNPIAAESIMQDIEKSLEVFSSMKRLAVARRCTEIIKEVLAIARSHLDRSGQTEHNSGTDIYSDTALLSYLANAPPEPPGDGSGANFGLYEGDPFASLVDTNLVFNFLNFEDWTAWSDAGNA</sequence>
<feature type="region of interest" description="Disordered" evidence="5">
    <location>
        <begin position="78"/>
        <end position="134"/>
    </location>
</feature>
<keyword evidence="2" id="KW-0805">Transcription regulation</keyword>
<evidence type="ECO:0000256" key="5">
    <source>
        <dbReference type="SAM" id="MobiDB-lite"/>
    </source>
</evidence>
<dbReference type="InterPro" id="IPR001138">
    <property type="entry name" value="Zn2Cys6_DnaBD"/>
</dbReference>
<dbReference type="InterPro" id="IPR051127">
    <property type="entry name" value="Fungal_SecMet_Regulators"/>
</dbReference>
<dbReference type="SMART" id="SM00066">
    <property type="entry name" value="GAL4"/>
    <property type="match status" value="1"/>
</dbReference>
<dbReference type="SMART" id="SM00906">
    <property type="entry name" value="Fungal_trans"/>
    <property type="match status" value="1"/>
</dbReference>
<evidence type="ECO:0000256" key="2">
    <source>
        <dbReference type="ARBA" id="ARBA00023015"/>
    </source>
</evidence>
<dbReference type="GO" id="GO:0005634">
    <property type="term" value="C:nucleus"/>
    <property type="evidence" value="ECO:0007669"/>
    <property type="project" value="TreeGrafter"/>
</dbReference>
<accession>A0A9P9F3T8</accession>
<dbReference type="AlphaFoldDB" id="A0A9P9F3T8"/>
<dbReference type="InterPro" id="IPR036864">
    <property type="entry name" value="Zn2-C6_fun-type_DNA-bd_sf"/>
</dbReference>
<keyword evidence="6" id="KW-0472">Membrane</keyword>
<keyword evidence="4" id="KW-0539">Nucleus</keyword>
<dbReference type="OrthoDB" id="2571985at2759"/>
<proteinExistence type="predicted"/>
<feature type="domain" description="Zn(2)-C6 fungal-type" evidence="7">
    <location>
        <begin position="30"/>
        <end position="59"/>
    </location>
</feature>
<evidence type="ECO:0000256" key="1">
    <source>
        <dbReference type="ARBA" id="ARBA00022723"/>
    </source>
</evidence>
<evidence type="ECO:0000256" key="6">
    <source>
        <dbReference type="SAM" id="Phobius"/>
    </source>
</evidence>
<dbReference type="Proteomes" id="UP000717696">
    <property type="component" value="Unassembled WGS sequence"/>
</dbReference>
<reference evidence="8" key="1">
    <citation type="journal article" date="2021" name="Nat. Commun.">
        <title>Genetic determinants of endophytism in the Arabidopsis root mycobiome.</title>
        <authorList>
            <person name="Mesny F."/>
            <person name="Miyauchi S."/>
            <person name="Thiergart T."/>
            <person name="Pickel B."/>
            <person name="Atanasova L."/>
            <person name="Karlsson M."/>
            <person name="Huettel B."/>
            <person name="Barry K.W."/>
            <person name="Haridas S."/>
            <person name="Chen C."/>
            <person name="Bauer D."/>
            <person name="Andreopoulos W."/>
            <person name="Pangilinan J."/>
            <person name="LaButti K."/>
            <person name="Riley R."/>
            <person name="Lipzen A."/>
            <person name="Clum A."/>
            <person name="Drula E."/>
            <person name="Henrissat B."/>
            <person name="Kohler A."/>
            <person name="Grigoriev I.V."/>
            <person name="Martin F.M."/>
            <person name="Hacquard S."/>
        </authorList>
    </citation>
    <scope>NUCLEOTIDE SEQUENCE</scope>
    <source>
        <strain evidence="8">MPI-CAGE-AT-0021</strain>
    </source>
</reference>
<evidence type="ECO:0000256" key="4">
    <source>
        <dbReference type="ARBA" id="ARBA00023242"/>
    </source>
</evidence>